<evidence type="ECO:0000313" key="12">
    <source>
        <dbReference type="Proteomes" id="UP000237000"/>
    </source>
</evidence>
<dbReference type="InterPro" id="IPR003851">
    <property type="entry name" value="Znf_Dof"/>
</dbReference>
<evidence type="ECO:0000256" key="6">
    <source>
        <dbReference type="ARBA" id="ARBA00023163"/>
    </source>
</evidence>
<dbReference type="AlphaFoldDB" id="A0A2P5B2V6"/>
<evidence type="ECO:0000256" key="9">
    <source>
        <dbReference type="SAM" id="MobiDB-lite"/>
    </source>
</evidence>
<proteinExistence type="predicted"/>
<feature type="compositionally biased region" description="Basic and acidic residues" evidence="9">
    <location>
        <begin position="37"/>
        <end position="74"/>
    </location>
</feature>
<keyword evidence="2 8" id="KW-0863">Zinc-finger</keyword>
<dbReference type="InterPro" id="IPR045174">
    <property type="entry name" value="Dof"/>
</dbReference>
<feature type="compositionally biased region" description="Basic and acidic residues" evidence="9">
    <location>
        <begin position="385"/>
        <end position="396"/>
    </location>
</feature>
<dbReference type="PROSITE" id="PS01361">
    <property type="entry name" value="ZF_DOF_1"/>
    <property type="match status" value="1"/>
</dbReference>
<evidence type="ECO:0000256" key="7">
    <source>
        <dbReference type="ARBA" id="ARBA00023242"/>
    </source>
</evidence>
<feature type="region of interest" description="Disordered" evidence="9">
    <location>
        <begin position="374"/>
        <end position="396"/>
    </location>
</feature>
<reference evidence="12" key="1">
    <citation type="submission" date="2016-06" db="EMBL/GenBank/DDBJ databases">
        <title>Parallel loss of symbiosis genes in relatives of nitrogen-fixing non-legume Parasponia.</title>
        <authorList>
            <person name="Van Velzen R."/>
            <person name="Holmer R."/>
            <person name="Bu F."/>
            <person name="Rutten L."/>
            <person name="Van Zeijl A."/>
            <person name="Liu W."/>
            <person name="Santuari L."/>
            <person name="Cao Q."/>
            <person name="Sharma T."/>
            <person name="Shen D."/>
            <person name="Roswanjaya Y."/>
            <person name="Wardhani T."/>
            <person name="Kalhor M.S."/>
            <person name="Jansen J."/>
            <person name="Van den Hoogen J."/>
            <person name="Gungor B."/>
            <person name="Hartog M."/>
            <person name="Hontelez J."/>
            <person name="Verver J."/>
            <person name="Yang W.-C."/>
            <person name="Schijlen E."/>
            <person name="Repin R."/>
            <person name="Schilthuizen M."/>
            <person name="Schranz E."/>
            <person name="Heidstra R."/>
            <person name="Miyata K."/>
            <person name="Fedorova E."/>
            <person name="Kohlen W."/>
            <person name="Bisseling T."/>
            <person name="Smit S."/>
            <person name="Geurts R."/>
        </authorList>
    </citation>
    <scope>NUCLEOTIDE SEQUENCE [LARGE SCALE GENOMIC DNA]</scope>
    <source>
        <strain evidence="12">cv. RG33-2</strain>
    </source>
</reference>
<name>A0A2P5B2V6_TREOI</name>
<dbReference type="GO" id="GO:0003677">
    <property type="term" value="F:DNA binding"/>
    <property type="evidence" value="ECO:0007669"/>
    <property type="project" value="UniProtKB-UniRule"/>
</dbReference>
<keyword evidence="6" id="KW-0804">Transcription</keyword>
<keyword evidence="12" id="KW-1185">Reference proteome</keyword>
<comment type="subcellular location">
    <subcellularLocation>
        <location evidence="8">Nucleus</location>
    </subcellularLocation>
</comment>
<dbReference type="OrthoDB" id="1927254at2759"/>
<evidence type="ECO:0000313" key="11">
    <source>
        <dbReference type="EMBL" id="PON43133.1"/>
    </source>
</evidence>
<evidence type="ECO:0000256" key="5">
    <source>
        <dbReference type="ARBA" id="ARBA00023125"/>
    </source>
</evidence>
<evidence type="ECO:0000256" key="1">
    <source>
        <dbReference type="ARBA" id="ARBA00022723"/>
    </source>
</evidence>
<dbReference type="InParanoid" id="A0A2P5B2V6"/>
<feature type="region of interest" description="Disordered" evidence="9">
    <location>
        <begin position="1"/>
        <end position="86"/>
    </location>
</feature>
<evidence type="ECO:0000259" key="10">
    <source>
        <dbReference type="PROSITE" id="PS50884"/>
    </source>
</evidence>
<feature type="compositionally biased region" description="Polar residues" evidence="9">
    <location>
        <begin position="1"/>
        <end position="15"/>
    </location>
</feature>
<accession>A0A2P5B2V6</accession>
<organism evidence="11 12">
    <name type="scientific">Trema orientale</name>
    <name type="common">Charcoal tree</name>
    <name type="synonym">Celtis orientalis</name>
    <dbReference type="NCBI Taxonomy" id="63057"/>
    <lineage>
        <taxon>Eukaryota</taxon>
        <taxon>Viridiplantae</taxon>
        <taxon>Streptophyta</taxon>
        <taxon>Embryophyta</taxon>
        <taxon>Tracheophyta</taxon>
        <taxon>Spermatophyta</taxon>
        <taxon>Magnoliopsida</taxon>
        <taxon>eudicotyledons</taxon>
        <taxon>Gunneridae</taxon>
        <taxon>Pentapetalae</taxon>
        <taxon>rosids</taxon>
        <taxon>fabids</taxon>
        <taxon>Rosales</taxon>
        <taxon>Cannabaceae</taxon>
        <taxon>Trema</taxon>
    </lineage>
</organism>
<comment type="caution">
    <text evidence="11">The sequence shown here is derived from an EMBL/GenBank/DDBJ whole genome shotgun (WGS) entry which is preliminary data.</text>
</comment>
<feature type="domain" description="Dof-type" evidence="10">
    <location>
        <begin position="93"/>
        <end position="147"/>
    </location>
</feature>
<dbReference type="PANTHER" id="PTHR31089:SF47">
    <property type="entry name" value="DOF-TYPE DOMAIN-CONTAINING PROTEIN"/>
    <property type="match status" value="1"/>
</dbReference>
<dbReference type="Pfam" id="PF02701">
    <property type="entry name" value="Zn_ribbon_Dof"/>
    <property type="match status" value="1"/>
</dbReference>
<gene>
    <name evidence="11" type="ORF">TorRG33x02_334270</name>
</gene>
<keyword evidence="5 8" id="KW-0238">DNA-binding</keyword>
<keyword evidence="4" id="KW-0805">Transcription regulation</keyword>
<dbReference type="GO" id="GO:0003700">
    <property type="term" value="F:DNA-binding transcription factor activity"/>
    <property type="evidence" value="ECO:0007669"/>
    <property type="project" value="InterPro"/>
</dbReference>
<dbReference type="Proteomes" id="UP000237000">
    <property type="component" value="Unassembled WGS sequence"/>
</dbReference>
<dbReference type="EMBL" id="JXTC01000620">
    <property type="protein sequence ID" value="PON43133.1"/>
    <property type="molecule type" value="Genomic_DNA"/>
</dbReference>
<feature type="compositionally biased region" description="Polar residues" evidence="9">
    <location>
        <begin position="27"/>
        <end position="36"/>
    </location>
</feature>
<sequence>MSHTENNSENGNSMDQGIKLFGRTIPLSDTQIPPKSQLKECSSDITKAEVESPDAENSKEPDKFSAFGDSKEEQSESNNSEQEKVFKKPEEIIPCPRCKSLETKFCYFNNYNVNQPRHFCKNCQRYWTAGGTMRNVPVGAGRRKNKHLASQYRQIMASGDGIPISRSETTNAGTPQFLSCDESSTGKVLRFGPDHVPLSEPMETRLTLRDAKGFLKIQPVDSANNVHVPRCPSFMTKSDQRSELHGKLIQTEQVGSQGNSNEPTTSRTLHCYPVPPLVFSWNPGWNNVAASAARSQYSQQLLISNASDPNQVQWFPTPLLSVPGSCPPTIPVQLVPASYWGCMPVWASQKGNISTTAGSLGCLSSTSSTINTGYSGNTSPTLGKHARDADLTEGEKSEKCISTPKTLRIDDPNEASENPIRAILGTKPDKENSVVRGSVYKRLAQKTDGKDHVYSSPVLEANPAAVTRSHTFQESV</sequence>
<keyword evidence="7 8" id="KW-0539">Nucleus</keyword>
<evidence type="ECO:0000256" key="3">
    <source>
        <dbReference type="ARBA" id="ARBA00022833"/>
    </source>
</evidence>
<dbReference type="STRING" id="63057.A0A2P5B2V6"/>
<evidence type="ECO:0000256" key="2">
    <source>
        <dbReference type="ARBA" id="ARBA00022771"/>
    </source>
</evidence>
<dbReference type="PANTHER" id="PTHR31089">
    <property type="entry name" value="CYCLIC DOF FACTOR 2"/>
    <property type="match status" value="1"/>
</dbReference>
<evidence type="ECO:0000256" key="8">
    <source>
        <dbReference type="PROSITE-ProRule" id="PRU00071"/>
    </source>
</evidence>
<keyword evidence="1" id="KW-0479">Metal-binding</keyword>
<protein>
    <submittedName>
        <fullName evidence="11">Zinc finger, Dof-type</fullName>
    </submittedName>
</protein>
<dbReference type="GO" id="GO:0005634">
    <property type="term" value="C:nucleus"/>
    <property type="evidence" value="ECO:0007669"/>
    <property type="project" value="UniProtKB-SubCell"/>
</dbReference>
<evidence type="ECO:0000256" key="4">
    <source>
        <dbReference type="ARBA" id="ARBA00023015"/>
    </source>
</evidence>
<keyword evidence="3" id="KW-0862">Zinc</keyword>
<dbReference type="GO" id="GO:0008270">
    <property type="term" value="F:zinc ion binding"/>
    <property type="evidence" value="ECO:0007669"/>
    <property type="project" value="UniProtKB-KW"/>
</dbReference>
<dbReference type="PROSITE" id="PS50884">
    <property type="entry name" value="ZF_DOF_2"/>
    <property type="match status" value="1"/>
</dbReference>